<evidence type="ECO:0000256" key="2">
    <source>
        <dbReference type="SAM" id="SignalP"/>
    </source>
</evidence>
<dbReference type="OrthoDB" id="3939417at2759"/>
<keyword evidence="1" id="KW-1133">Transmembrane helix</keyword>
<comment type="caution">
    <text evidence="3">The sequence shown here is derived from an EMBL/GenBank/DDBJ whole genome shotgun (WGS) entry which is preliminary data.</text>
</comment>
<feature type="transmembrane region" description="Helical" evidence="1">
    <location>
        <begin position="154"/>
        <end position="171"/>
    </location>
</feature>
<keyword evidence="1" id="KW-0472">Membrane</keyword>
<evidence type="ECO:0000256" key="1">
    <source>
        <dbReference type="SAM" id="Phobius"/>
    </source>
</evidence>
<dbReference type="EMBL" id="JABCIY010000164">
    <property type="protein sequence ID" value="KAF7191029.1"/>
    <property type="molecule type" value="Genomic_DNA"/>
</dbReference>
<gene>
    <name evidence="3" type="ORF">HII31_07653</name>
</gene>
<keyword evidence="2" id="KW-0732">Signal</keyword>
<dbReference type="AlphaFoldDB" id="A0A8H6RHD8"/>
<name>A0A8H6RHD8_9PEZI</name>
<organism evidence="3 4">
    <name type="scientific">Pseudocercospora fuligena</name>
    <dbReference type="NCBI Taxonomy" id="685502"/>
    <lineage>
        <taxon>Eukaryota</taxon>
        <taxon>Fungi</taxon>
        <taxon>Dikarya</taxon>
        <taxon>Ascomycota</taxon>
        <taxon>Pezizomycotina</taxon>
        <taxon>Dothideomycetes</taxon>
        <taxon>Dothideomycetidae</taxon>
        <taxon>Mycosphaerellales</taxon>
        <taxon>Mycosphaerellaceae</taxon>
        <taxon>Pseudocercospora</taxon>
    </lineage>
</organism>
<feature type="chain" id="PRO_5034104354" evidence="2">
    <location>
        <begin position="19"/>
        <end position="172"/>
    </location>
</feature>
<protein>
    <submittedName>
        <fullName evidence="3">Uncharacterized protein</fullName>
    </submittedName>
</protein>
<evidence type="ECO:0000313" key="4">
    <source>
        <dbReference type="Proteomes" id="UP000660729"/>
    </source>
</evidence>
<feature type="signal peptide" evidence="2">
    <location>
        <begin position="1"/>
        <end position="18"/>
    </location>
</feature>
<sequence>MALIRILTTLLVATIATCQTSTTLVTATTTITATESGACNNFVGACVVYGTEGAAPYTTTVYAGESDTSRTIITSTTTISASAAETTADAASACQGFVGACIVYGSGAAGASYTTTVYNGNSPQATMGNSGGYIGPAGSSDGYVGEASSLNMRIVIPLISLAVVNVGFFVWM</sequence>
<proteinExistence type="predicted"/>
<evidence type="ECO:0000313" key="3">
    <source>
        <dbReference type="EMBL" id="KAF7191029.1"/>
    </source>
</evidence>
<keyword evidence="4" id="KW-1185">Reference proteome</keyword>
<dbReference type="Proteomes" id="UP000660729">
    <property type="component" value="Unassembled WGS sequence"/>
</dbReference>
<keyword evidence="1" id="KW-0812">Transmembrane</keyword>
<accession>A0A8H6RHD8</accession>
<reference evidence="3" key="1">
    <citation type="submission" date="2020-04" db="EMBL/GenBank/DDBJ databases">
        <title>Draft genome resource of the tomato pathogen Pseudocercospora fuligena.</title>
        <authorList>
            <person name="Zaccaron A."/>
        </authorList>
    </citation>
    <scope>NUCLEOTIDE SEQUENCE</scope>
    <source>
        <strain evidence="3">PF001</strain>
    </source>
</reference>